<name>A0AAN3U8S2_CAMJU</name>
<evidence type="ECO:0000313" key="3">
    <source>
        <dbReference type="EMBL" id="EHB2512524.1"/>
    </source>
</evidence>
<dbReference type="EMBL" id="AAYVUT010000013">
    <property type="protein sequence ID" value="EHB2512524.1"/>
    <property type="molecule type" value="Genomic_DNA"/>
</dbReference>
<dbReference type="AlphaFoldDB" id="A0AAN3U8S2"/>
<keyword evidence="1" id="KW-0175">Coiled coil</keyword>
<comment type="caution">
    <text evidence="3">The sequence shown here is derived from an EMBL/GenBank/DDBJ whole genome shotgun (WGS) entry which is preliminary data.</text>
</comment>
<dbReference type="Proteomes" id="UP000735326">
    <property type="component" value="Unassembled WGS sequence"/>
</dbReference>
<accession>A0AAN3U8S2</accession>
<proteinExistence type="predicted"/>
<feature type="coiled-coil region" evidence="1">
    <location>
        <begin position="213"/>
        <end position="260"/>
    </location>
</feature>
<evidence type="ECO:0000256" key="1">
    <source>
        <dbReference type="SAM" id="Coils"/>
    </source>
</evidence>
<evidence type="ECO:0000313" key="4">
    <source>
        <dbReference type="Proteomes" id="UP000735326"/>
    </source>
</evidence>
<reference evidence="3" key="1">
    <citation type="submission" date="2021-02" db="EMBL/GenBank/DDBJ databases">
        <authorList>
            <consortium name="PulseNet: The National Subtyping Network for Foodborne Disease Surveillance"/>
        </authorList>
    </citation>
    <scope>NUCLEOTIDE SEQUENCE</scope>
    <source>
        <strain evidence="3">PNUSAC020384</strain>
    </source>
</reference>
<protein>
    <submittedName>
        <fullName evidence="3">Uncharacterized protein</fullName>
    </submittedName>
</protein>
<organism evidence="3 4">
    <name type="scientific">Campylobacter jejuni</name>
    <dbReference type="NCBI Taxonomy" id="197"/>
    <lineage>
        <taxon>Bacteria</taxon>
        <taxon>Pseudomonadati</taxon>
        <taxon>Campylobacterota</taxon>
        <taxon>Epsilonproteobacteria</taxon>
        <taxon>Campylobacterales</taxon>
        <taxon>Campylobacteraceae</taxon>
        <taxon>Campylobacter</taxon>
    </lineage>
</organism>
<sequence length="296" mass="35732">MRFFSFNTKNNGFLATAIKKEYENFEIEKIYQMFNKNKNDFIKINFDKQFDDIYTFTNKEDLIDFFKTENIDEAFFKIKDFIYYWDNENQEVYNLEDIVAKRNIKKINEEHFYLINDEKINNKLEKWFNSTDMISLSKTTQIIFDECKADLHHNIYEVFPYSILMIGDKLAYLSKNLSNQTNIQILNENLLPKDLKDELNFINFNQKKPEEILANLNNYLEAEKDQITNSKNRKLLKNFYEIKNNKLDKLIESIDLATNEMKQTSLFDEEEIKPTYKPNSNYQNREDLIAKKRNKR</sequence>
<feature type="region of interest" description="Disordered" evidence="2">
    <location>
        <begin position="269"/>
        <end position="296"/>
    </location>
</feature>
<gene>
    <name evidence="3" type="ORF">JYC20_001722</name>
</gene>
<evidence type="ECO:0000256" key="2">
    <source>
        <dbReference type="SAM" id="MobiDB-lite"/>
    </source>
</evidence>